<dbReference type="GO" id="GO:0046983">
    <property type="term" value="F:protein dimerization activity"/>
    <property type="evidence" value="ECO:0007669"/>
    <property type="project" value="InterPro"/>
</dbReference>
<sequence>MLKPLIVFLICLPSLVFAQRDQLPQSAGGDKQILNAFNKADAHMTTGQYDSAQFWLNKIYTQVSYRRPSLFSYYLTSRQAEVYYYNNLHELGLLEANKAETIARVLKDSTLLLDAYNFKGLFNLNKNKYVEAIRNFKLGLKAAPKLPHKPHHIELSELYHIYGNLAEAFEKSNQPDSAIRYCRLSLKKAKEIASGRGEATATLNLGMAFIQKQSVDSALKYFELSRQYADASKAFDVELTTYGGLAECAAISNNRPLALAQLDKGFALLKAYPQTNDYYLSIFLDAAVKIYRKYSDNAALSRTLQLRTDIQKATYDRSNMQIQSLVLMGLQNEKKIFELELAESQNKQNLAITRSYILMLIILVIVIAFIAYRYYALQRLKMANVRSKISQDLHDEVGATLSGIAMYSYITKEQVKNGEAVAVNNSLDIIKDNAGEMVAKLNDIVWAVNPIQDHLSALIDRLKEFAIQIAAAKNIKAEFVYDPGMEDLKLPMEARQNVYLICKEAINNSVKYSCGNLLRVTITVSGRQLEIEIQDNGDGFAVDNGGSGNGLMNMRNRAKDIGGKLTIDSKSGNGTRINLNCKIT</sequence>
<evidence type="ECO:0000313" key="7">
    <source>
        <dbReference type="EMBL" id="MBE9663928.1"/>
    </source>
</evidence>
<accession>A0A929L0L3</accession>
<dbReference type="EMBL" id="JADFFL010000008">
    <property type="protein sequence ID" value="MBE9663928.1"/>
    <property type="molecule type" value="Genomic_DNA"/>
</dbReference>
<evidence type="ECO:0000256" key="2">
    <source>
        <dbReference type="ARBA" id="ARBA00022777"/>
    </source>
</evidence>
<name>A0A929L0L3_9SPHI</name>
<dbReference type="InterPro" id="IPR019734">
    <property type="entry name" value="TPR_rpt"/>
</dbReference>
<dbReference type="SUPFAM" id="SSF55874">
    <property type="entry name" value="ATPase domain of HSP90 chaperone/DNA topoisomerase II/histidine kinase"/>
    <property type="match status" value="1"/>
</dbReference>
<gene>
    <name evidence="7" type="ORF">IRJ16_18740</name>
</gene>
<evidence type="ECO:0000256" key="5">
    <source>
        <dbReference type="SAM" id="SignalP"/>
    </source>
</evidence>
<keyword evidence="4" id="KW-0812">Transmembrane</keyword>
<dbReference type="PANTHER" id="PTHR24421">
    <property type="entry name" value="NITRATE/NITRITE SENSOR PROTEIN NARX-RELATED"/>
    <property type="match status" value="1"/>
</dbReference>
<dbReference type="PANTHER" id="PTHR24421:SF61">
    <property type="entry name" value="OXYGEN SENSOR HISTIDINE KINASE NREB"/>
    <property type="match status" value="1"/>
</dbReference>
<evidence type="ECO:0000256" key="4">
    <source>
        <dbReference type="SAM" id="Phobius"/>
    </source>
</evidence>
<evidence type="ECO:0000259" key="6">
    <source>
        <dbReference type="PROSITE" id="PS50109"/>
    </source>
</evidence>
<dbReference type="SMART" id="SM00028">
    <property type="entry name" value="TPR"/>
    <property type="match status" value="3"/>
</dbReference>
<dbReference type="Pfam" id="PF02518">
    <property type="entry name" value="HATPase_c"/>
    <property type="match status" value="1"/>
</dbReference>
<feature type="transmembrane region" description="Helical" evidence="4">
    <location>
        <begin position="356"/>
        <end position="376"/>
    </location>
</feature>
<dbReference type="PROSITE" id="PS50109">
    <property type="entry name" value="HIS_KIN"/>
    <property type="match status" value="1"/>
</dbReference>
<organism evidence="7 8">
    <name type="scientific">Mucilaginibacter myungsuensis</name>
    <dbReference type="NCBI Taxonomy" id="649104"/>
    <lineage>
        <taxon>Bacteria</taxon>
        <taxon>Pseudomonadati</taxon>
        <taxon>Bacteroidota</taxon>
        <taxon>Sphingobacteriia</taxon>
        <taxon>Sphingobacteriales</taxon>
        <taxon>Sphingobacteriaceae</taxon>
        <taxon>Mucilaginibacter</taxon>
    </lineage>
</organism>
<dbReference type="Gene3D" id="1.20.5.1930">
    <property type="match status" value="1"/>
</dbReference>
<keyword evidence="1" id="KW-0808">Transferase</keyword>
<keyword evidence="4" id="KW-1133">Transmembrane helix</keyword>
<evidence type="ECO:0000256" key="3">
    <source>
        <dbReference type="ARBA" id="ARBA00023012"/>
    </source>
</evidence>
<dbReference type="GO" id="GO:0016020">
    <property type="term" value="C:membrane"/>
    <property type="evidence" value="ECO:0007669"/>
    <property type="project" value="InterPro"/>
</dbReference>
<dbReference type="Gene3D" id="1.25.40.10">
    <property type="entry name" value="Tetratricopeptide repeat domain"/>
    <property type="match status" value="1"/>
</dbReference>
<feature type="chain" id="PRO_5037873361" description="Histidine kinase domain-containing protein" evidence="5">
    <location>
        <begin position="19"/>
        <end position="584"/>
    </location>
</feature>
<keyword evidence="8" id="KW-1185">Reference proteome</keyword>
<comment type="caution">
    <text evidence="7">The sequence shown here is derived from an EMBL/GenBank/DDBJ whole genome shotgun (WGS) entry which is preliminary data.</text>
</comment>
<feature type="domain" description="Histidine kinase" evidence="6">
    <location>
        <begin position="392"/>
        <end position="584"/>
    </location>
</feature>
<dbReference type="InterPro" id="IPR011712">
    <property type="entry name" value="Sig_transdc_His_kin_sub3_dim/P"/>
</dbReference>
<evidence type="ECO:0000313" key="8">
    <source>
        <dbReference type="Proteomes" id="UP000622475"/>
    </source>
</evidence>
<dbReference type="Gene3D" id="3.30.565.10">
    <property type="entry name" value="Histidine kinase-like ATPase, C-terminal domain"/>
    <property type="match status" value="1"/>
</dbReference>
<dbReference type="RefSeq" id="WP_194113177.1">
    <property type="nucleotide sequence ID" value="NZ_JADFFL010000008.1"/>
</dbReference>
<proteinExistence type="predicted"/>
<evidence type="ECO:0000256" key="1">
    <source>
        <dbReference type="ARBA" id="ARBA00022679"/>
    </source>
</evidence>
<dbReference type="SUPFAM" id="SSF48452">
    <property type="entry name" value="TPR-like"/>
    <property type="match status" value="1"/>
</dbReference>
<keyword evidence="5" id="KW-0732">Signal</keyword>
<keyword evidence="3" id="KW-0902">Two-component regulatory system</keyword>
<dbReference type="InterPro" id="IPR003594">
    <property type="entry name" value="HATPase_dom"/>
</dbReference>
<protein>
    <recommendedName>
        <fullName evidence="6">Histidine kinase domain-containing protein</fullName>
    </recommendedName>
</protein>
<dbReference type="GO" id="GO:0000155">
    <property type="term" value="F:phosphorelay sensor kinase activity"/>
    <property type="evidence" value="ECO:0007669"/>
    <property type="project" value="InterPro"/>
</dbReference>
<dbReference type="Proteomes" id="UP000622475">
    <property type="component" value="Unassembled WGS sequence"/>
</dbReference>
<keyword evidence="4" id="KW-0472">Membrane</keyword>
<dbReference type="InterPro" id="IPR005467">
    <property type="entry name" value="His_kinase_dom"/>
</dbReference>
<dbReference type="CDD" id="cd16917">
    <property type="entry name" value="HATPase_UhpB-NarQ-NarX-like"/>
    <property type="match status" value="1"/>
</dbReference>
<dbReference type="InterPro" id="IPR011990">
    <property type="entry name" value="TPR-like_helical_dom_sf"/>
</dbReference>
<dbReference type="InterPro" id="IPR036890">
    <property type="entry name" value="HATPase_C_sf"/>
</dbReference>
<feature type="signal peptide" evidence="5">
    <location>
        <begin position="1"/>
        <end position="18"/>
    </location>
</feature>
<dbReference type="AlphaFoldDB" id="A0A929L0L3"/>
<reference evidence="7" key="1">
    <citation type="submission" date="2020-10" db="EMBL/GenBank/DDBJ databases">
        <title>Mucilaginibacter mali sp. nov., isolated from rhizosphere soil of apple orchard.</title>
        <authorList>
            <person name="Lee J.-S."/>
            <person name="Kim H.S."/>
            <person name="Kim J.-S."/>
        </authorList>
    </citation>
    <scope>NUCLEOTIDE SEQUENCE</scope>
    <source>
        <strain evidence="7">KCTC 22746</strain>
    </source>
</reference>
<dbReference type="InterPro" id="IPR050482">
    <property type="entry name" value="Sensor_HK_TwoCompSys"/>
</dbReference>
<keyword evidence="2" id="KW-0418">Kinase</keyword>
<dbReference type="Pfam" id="PF07730">
    <property type="entry name" value="HisKA_3"/>
    <property type="match status" value="1"/>
</dbReference>